<dbReference type="Gramene" id="EOY20124">
    <property type="protein sequence ID" value="EOY20124"/>
    <property type="gene ID" value="TCM_045523"/>
</dbReference>
<organism evidence="1 2">
    <name type="scientific">Theobroma cacao</name>
    <name type="common">Cacao</name>
    <name type="synonym">Cocoa</name>
    <dbReference type="NCBI Taxonomy" id="3641"/>
    <lineage>
        <taxon>Eukaryota</taxon>
        <taxon>Viridiplantae</taxon>
        <taxon>Streptophyta</taxon>
        <taxon>Embryophyta</taxon>
        <taxon>Tracheophyta</taxon>
        <taxon>Spermatophyta</taxon>
        <taxon>Magnoliopsida</taxon>
        <taxon>eudicotyledons</taxon>
        <taxon>Gunneridae</taxon>
        <taxon>Pentapetalae</taxon>
        <taxon>rosids</taxon>
        <taxon>malvids</taxon>
        <taxon>Malvales</taxon>
        <taxon>Malvaceae</taxon>
        <taxon>Byttnerioideae</taxon>
        <taxon>Theobroma</taxon>
    </lineage>
</organism>
<dbReference type="Proteomes" id="UP000026915">
    <property type="component" value="Chromosome 10"/>
</dbReference>
<dbReference type="AlphaFoldDB" id="A0A061FZ96"/>
<dbReference type="HOGENOM" id="CLU_2659463_0_0_1"/>
<dbReference type="EMBL" id="CM001888">
    <property type="protein sequence ID" value="EOY20124.1"/>
    <property type="molecule type" value="Genomic_DNA"/>
</dbReference>
<gene>
    <name evidence="1" type="ORF">TCM_045523</name>
</gene>
<keyword evidence="2" id="KW-1185">Reference proteome</keyword>
<accession>A0A061FZ96</accession>
<reference evidence="1 2" key="1">
    <citation type="journal article" date="2013" name="Genome Biol.">
        <title>The genome sequence of the most widely cultivated cacao type and its use to identify candidate genes regulating pod color.</title>
        <authorList>
            <person name="Motamayor J.C."/>
            <person name="Mockaitis K."/>
            <person name="Schmutz J."/>
            <person name="Haiminen N."/>
            <person name="Iii D.L."/>
            <person name="Cornejo O."/>
            <person name="Findley S.D."/>
            <person name="Zheng P."/>
            <person name="Utro F."/>
            <person name="Royaert S."/>
            <person name="Saski C."/>
            <person name="Jenkins J."/>
            <person name="Podicheti R."/>
            <person name="Zhao M."/>
            <person name="Scheffler B.E."/>
            <person name="Stack J.C."/>
            <person name="Feltus F.A."/>
            <person name="Mustiga G.M."/>
            <person name="Amores F."/>
            <person name="Phillips W."/>
            <person name="Marelli J.P."/>
            <person name="May G.D."/>
            <person name="Shapiro H."/>
            <person name="Ma J."/>
            <person name="Bustamante C.D."/>
            <person name="Schnell R.J."/>
            <person name="Main D."/>
            <person name="Gilbert D."/>
            <person name="Parida L."/>
            <person name="Kuhn D.N."/>
        </authorList>
    </citation>
    <scope>NUCLEOTIDE SEQUENCE [LARGE SCALE GENOMIC DNA]</scope>
    <source>
        <strain evidence="2">cv. Matina 1-6</strain>
    </source>
</reference>
<protein>
    <submittedName>
        <fullName evidence="1">Uncharacterized protein</fullName>
    </submittedName>
</protein>
<sequence length="76" mass="8809">MLWCVKSRVHTRRRRQGLKTVNSTRHMWTKELLLGGHGDNALSHMISMCPVFSFNNVVSQKHKHIAIISNIKGMQR</sequence>
<name>A0A061FZ96_THECC</name>
<proteinExistence type="predicted"/>
<evidence type="ECO:0000313" key="1">
    <source>
        <dbReference type="EMBL" id="EOY20124.1"/>
    </source>
</evidence>
<evidence type="ECO:0000313" key="2">
    <source>
        <dbReference type="Proteomes" id="UP000026915"/>
    </source>
</evidence>
<dbReference type="InParanoid" id="A0A061FZ96"/>